<reference evidence="4" key="1">
    <citation type="journal article" date="2019" name="Int. J. Syst. Evol. Microbiol.">
        <title>The Global Catalogue of Microorganisms (GCM) 10K type strain sequencing project: providing services to taxonomists for standard genome sequencing and annotation.</title>
        <authorList>
            <consortium name="The Broad Institute Genomics Platform"/>
            <consortium name="The Broad Institute Genome Sequencing Center for Infectious Disease"/>
            <person name="Wu L."/>
            <person name="Ma J."/>
        </authorList>
    </citation>
    <scope>NUCLEOTIDE SEQUENCE [LARGE SCALE GENOMIC DNA]</scope>
    <source>
        <strain evidence="4">JCM 19134</strain>
    </source>
</reference>
<organism evidence="3 4">
    <name type="scientific">Halioxenophilus aromaticivorans</name>
    <dbReference type="NCBI Taxonomy" id="1306992"/>
    <lineage>
        <taxon>Bacteria</taxon>
        <taxon>Pseudomonadati</taxon>
        <taxon>Pseudomonadota</taxon>
        <taxon>Gammaproteobacteria</taxon>
        <taxon>Alteromonadales</taxon>
        <taxon>Alteromonadaceae</taxon>
        <taxon>Halioxenophilus</taxon>
    </lineage>
</organism>
<proteinExistence type="predicted"/>
<comment type="caution">
    <text evidence="3">The sequence shown here is derived from an EMBL/GenBank/DDBJ whole genome shotgun (WGS) entry which is preliminary data.</text>
</comment>
<dbReference type="PANTHER" id="PTHR41775:SF1">
    <property type="entry name" value="PEPTIDASE M6-LIKE DOMAIN-CONTAINING PROTEIN"/>
    <property type="match status" value="1"/>
</dbReference>
<dbReference type="Pfam" id="PF05547">
    <property type="entry name" value="Peptidase_M6"/>
    <property type="match status" value="1"/>
</dbReference>
<dbReference type="GO" id="GO:0008233">
    <property type="term" value="F:peptidase activity"/>
    <property type="evidence" value="ECO:0007669"/>
    <property type="project" value="InterPro"/>
</dbReference>
<protein>
    <recommendedName>
        <fullName evidence="2">Peptidase M6-like domain-containing protein</fullName>
    </recommendedName>
</protein>
<dbReference type="PANTHER" id="PTHR41775">
    <property type="entry name" value="SECRETED PROTEIN-RELATED"/>
    <property type="match status" value="1"/>
</dbReference>
<dbReference type="RefSeq" id="WP_345419291.1">
    <property type="nucleotide sequence ID" value="NZ_AP031496.1"/>
</dbReference>
<evidence type="ECO:0000313" key="4">
    <source>
        <dbReference type="Proteomes" id="UP001409585"/>
    </source>
</evidence>
<accession>A0AAV3U0D6</accession>
<evidence type="ECO:0000256" key="1">
    <source>
        <dbReference type="SAM" id="MobiDB-lite"/>
    </source>
</evidence>
<feature type="region of interest" description="Disordered" evidence="1">
    <location>
        <begin position="386"/>
        <end position="406"/>
    </location>
</feature>
<evidence type="ECO:0000313" key="3">
    <source>
        <dbReference type="EMBL" id="GAA4937630.1"/>
    </source>
</evidence>
<name>A0AAV3U0D6_9ALTE</name>
<feature type="domain" description="Peptidase M6-like" evidence="2">
    <location>
        <begin position="93"/>
        <end position="286"/>
    </location>
</feature>
<dbReference type="Proteomes" id="UP001409585">
    <property type="component" value="Unassembled WGS sequence"/>
</dbReference>
<dbReference type="GO" id="GO:0006508">
    <property type="term" value="P:proteolysis"/>
    <property type="evidence" value="ECO:0007669"/>
    <property type="project" value="InterPro"/>
</dbReference>
<sequence length="518" mass="56821">MCHEQCLCVVPPSPKLEEDIYRAKKFKDLNKVLDNSFSFDVLDLRSAEAIFSRPARTRAHTLIAANVDRAPITGTRRALVVMVDFNDQVATQAPQHYSDMLFSAGTYATGSMRDFYREASYNQLDVVGSVHGWYRAPQTKDYYTNDDYGFGAYPRNAQKLAEDVIDLAAPHVDFSDYDNDGDGIVEALVIIVAGSGGEVTGDTGDIWSHKWGINPKNYNGVSIQTYFMAPEDGKVGVMSHELGHLLMKWPDLYDTDYSSRGTGRWDLMAGGSWNNGGDTPAHPTAWCKLKAGWITPKVVYDTQQSVEIKPYHSSGDVYKLPVGSEDSKEYFLVSNRQQSRFDTYLPGGGCIIEHVDDNQSNNSDESHYLVDIEQADGLAQLNSNANSGDAGDAFPNGGNTVFDKNSTPSSNAYSGAGSDVSVSEIAIDGDLVQAIIKVGNVTNTTKTWHNFIEVTSVYTTYHSQNCWAEFAGFGWRKVETGNAAGVTSSLAVLCEAKANGSRVNAYLDDEKIYGLYLV</sequence>
<gene>
    <name evidence="3" type="ORF">GCM10025791_14190</name>
</gene>
<dbReference type="EMBL" id="BAABLX010000009">
    <property type="protein sequence ID" value="GAA4937630.1"/>
    <property type="molecule type" value="Genomic_DNA"/>
</dbReference>
<feature type="compositionally biased region" description="Polar residues" evidence="1">
    <location>
        <begin position="397"/>
        <end position="406"/>
    </location>
</feature>
<dbReference type="NCBIfam" id="TIGR03296">
    <property type="entry name" value="M6dom_TIGR03296"/>
    <property type="match status" value="1"/>
</dbReference>
<dbReference type="AlphaFoldDB" id="A0AAV3U0D6"/>
<keyword evidence="4" id="KW-1185">Reference proteome</keyword>
<evidence type="ECO:0000259" key="2">
    <source>
        <dbReference type="Pfam" id="PF05547"/>
    </source>
</evidence>
<dbReference type="InterPro" id="IPR008757">
    <property type="entry name" value="Peptidase_M6-like_domain"/>
</dbReference>